<dbReference type="WBParaSite" id="PS1159_v2.g14336.t1">
    <property type="protein sequence ID" value="PS1159_v2.g14336.t1"/>
    <property type="gene ID" value="PS1159_v2.g14336"/>
</dbReference>
<proteinExistence type="predicted"/>
<organism evidence="1 2">
    <name type="scientific">Panagrolaimus sp. PS1159</name>
    <dbReference type="NCBI Taxonomy" id="55785"/>
    <lineage>
        <taxon>Eukaryota</taxon>
        <taxon>Metazoa</taxon>
        <taxon>Ecdysozoa</taxon>
        <taxon>Nematoda</taxon>
        <taxon>Chromadorea</taxon>
        <taxon>Rhabditida</taxon>
        <taxon>Tylenchina</taxon>
        <taxon>Panagrolaimomorpha</taxon>
        <taxon>Panagrolaimoidea</taxon>
        <taxon>Panagrolaimidae</taxon>
        <taxon>Panagrolaimus</taxon>
    </lineage>
</organism>
<sequence length="83" mass="9672">MDSNIDETMLYFPTALEWTIAEERLKALKDSNENGYLESERFTAFQSLNVKYFLQICPNGDIDSHRGKTWILLNFGAWKCKTC</sequence>
<name>A0AC35F6D2_9BILA</name>
<accession>A0AC35F6D2</accession>
<dbReference type="Proteomes" id="UP000887580">
    <property type="component" value="Unplaced"/>
</dbReference>
<protein>
    <submittedName>
        <fullName evidence="2">Uncharacterized protein</fullName>
    </submittedName>
</protein>
<evidence type="ECO:0000313" key="1">
    <source>
        <dbReference type="Proteomes" id="UP000887580"/>
    </source>
</evidence>
<reference evidence="2" key="1">
    <citation type="submission" date="2022-11" db="UniProtKB">
        <authorList>
            <consortium name="WormBaseParasite"/>
        </authorList>
    </citation>
    <scope>IDENTIFICATION</scope>
</reference>
<evidence type="ECO:0000313" key="2">
    <source>
        <dbReference type="WBParaSite" id="PS1159_v2.g14336.t1"/>
    </source>
</evidence>